<evidence type="ECO:0000256" key="5">
    <source>
        <dbReference type="SAM" id="SignalP"/>
    </source>
</evidence>
<dbReference type="InterPro" id="IPR001534">
    <property type="entry name" value="Transthyretin-like"/>
</dbReference>
<dbReference type="InterPro" id="IPR038479">
    <property type="entry name" value="Transthyretin-like_sf"/>
</dbReference>
<sequence>MLVIVPMKFLFFTILGICLAISSLTLADQPKFADSIMTRATSVKGVLYCGNAPHRNAHVYLMRDDSDAQIDILDKKVTGPDGTFVLEGHTGNRESDKTDIHPMIKVYHKCDEPEKKKGFRFFRHKFPRKYVTLGRVSRKTYDIGRVNLEIVYPKETRVYDLPVWEPISKE</sequence>
<proteinExistence type="inferred from homology"/>
<dbReference type="PANTHER" id="PTHR21700">
    <property type="entry name" value="TRANSTHYRETIN-LIKE FAMILY PROTEIN-RELATED"/>
    <property type="match status" value="1"/>
</dbReference>
<dbReference type="AlphaFoldDB" id="A0A0K0FGZ6"/>
<keyword evidence="6" id="KW-1185">Reference proteome</keyword>
<protein>
    <submittedName>
        <fullName evidence="7">Transthyretin-like family protein</fullName>
    </submittedName>
</protein>
<dbReference type="Proteomes" id="UP000035680">
    <property type="component" value="Unassembled WGS sequence"/>
</dbReference>
<evidence type="ECO:0000313" key="7">
    <source>
        <dbReference type="WBParaSite" id="SVE_0815400.1"/>
    </source>
</evidence>
<evidence type="ECO:0000313" key="6">
    <source>
        <dbReference type="Proteomes" id="UP000035680"/>
    </source>
</evidence>
<keyword evidence="3" id="KW-0964">Secreted</keyword>
<keyword evidence="4 5" id="KW-0732">Signal</keyword>
<evidence type="ECO:0000256" key="3">
    <source>
        <dbReference type="ARBA" id="ARBA00022525"/>
    </source>
</evidence>
<dbReference type="WBParaSite" id="SVE_0815400.1">
    <property type="protein sequence ID" value="SVE_0815400.1"/>
    <property type="gene ID" value="SVE_0815400"/>
</dbReference>
<accession>A0A0K0FGZ6</accession>
<feature type="signal peptide" evidence="5">
    <location>
        <begin position="1"/>
        <end position="27"/>
    </location>
</feature>
<comment type="similarity">
    <text evidence="2">Belongs to the nematode transthyretin-like family.</text>
</comment>
<evidence type="ECO:0000256" key="2">
    <source>
        <dbReference type="ARBA" id="ARBA00010112"/>
    </source>
</evidence>
<comment type="subcellular location">
    <subcellularLocation>
        <location evidence="1">Secreted</location>
    </subcellularLocation>
</comment>
<dbReference type="GO" id="GO:0005576">
    <property type="term" value="C:extracellular region"/>
    <property type="evidence" value="ECO:0007669"/>
    <property type="project" value="UniProtKB-SubCell"/>
</dbReference>
<dbReference type="Gene3D" id="2.60.40.3330">
    <property type="match status" value="1"/>
</dbReference>
<evidence type="ECO:0000256" key="1">
    <source>
        <dbReference type="ARBA" id="ARBA00004613"/>
    </source>
</evidence>
<evidence type="ECO:0000256" key="4">
    <source>
        <dbReference type="ARBA" id="ARBA00022729"/>
    </source>
</evidence>
<feature type="chain" id="PRO_5005329647" evidence="5">
    <location>
        <begin position="28"/>
        <end position="170"/>
    </location>
</feature>
<reference evidence="6" key="1">
    <citation type="submission" date="2014-07" db="EMBL/GenBank/DDBJ databases">
        <authorList>
            <person name="Martin A.A"/>
            <person name="De Silva N."/>
        </authorList>
    </citation>
    <scope>NUCLEOTIDE SEQUENCE</scope>
</reference>
<dbReference type="Pfam" id="PF01060">
    <property type="entry name" value="TTR-52"/>
    <property type="match status" value="1"/>
</dbReference>
<reference evidence="7" key="2">
    <citation type="submission" date="2015-08" db="UniProtKB">
        <authorList>
            <consortium name="WormBaseParasite"/>
        </authorList>
    </citation>
    <scope>IDENTIFICATION</scope>
</reference>
<name>A0A0K0FGZ6_STRVS</name>
<dbReference type="PANTHER" id="PTHR21700:SF48">
    <property type="entry name" value="TRANSTHYRETIN-LIKE FAMILY PROTEIN"/>
    <property type="match status" value="1"/>
</dbReference>
<dbReference type="GO" id="GO:0009986">
    <property type="term" value="C:cell surface"/>
    <property type="evidence" value="ECO:0007669"/>
    <property type="project" value="InterPro"/>
</dbReference>
<organism evidence="6 7">
    <name type="scientific">Strongyloides venezuelensis</name>
    <name type="common">Threadworm</name>
    <dbReference type="NCBI Taxonomy" id="75913"/>
    <lineage>
        <taxon>Eukaryota</taxon>
        <taxon>Metazoa</taxon>
        <taxon>Ecdysozoa</taxon>
        <taxon>Nematoda</taxon>
        <taxon>Chromadorea</taxon>
        <taxon>Rhabditida</taxon>
        <taxon>Tylenchina</taxon>
        <taxon>Panagrolaimomorpha</taxon>
        <taxon>Strongyloidoidea</taxon>
        <taxon>Strongyloididae</taxon>
        <taxon>Strongyloides</taxon>
    </lineage>
</organism>